<gene>
    <name evidence="2" type="ORF">POSPLADRAFT_1063075</name>
</gene>
<organism evidence="2 3">
    <name type="scientific">Postia placenta MAD-698-R-SB12</name>
    <dbReference type="NCBI Taxonomy" id="670580"/>
    <lineage>
        <taxon>Eukaryota</taxon>
        <taxon>Fungi</taxon>
        <taxon>Dikarya</taxon>
        <taxon>Basidiomycota</taxon>
        <taxon>Agaricomycotina</taxon>
        <taxon>Agaricomycetes</taxon>
        <taxon>Polyporales</taxon>
        <taxon>Adustoporiaceae</taxon>
        <taxon>Rhodonia</taxon>
    </lineage>
</organism>
<dbReference type="EMBL" id="KZ110657">
    <property type="protein sequence ID" value="OSX56019.1"/>
    <property type="molecule type" value="Genomic_DNA"/>
</dbReference>
<dbReference type="Proteomes" id="UP000194127">
    <property type="component" value="Unassembled WGS sequence"/>
</dbReference>
<evidence type="ECO:0000256" key="1">
    <source>
        <dbReference type="SAM" id="MobiDB-lite"/>
    </source>
</evidence>
<feature type="compositionally biased region" description="Basic residues" evidence="1">
    <location>
        <begin position="361"/>
        <end position="371"/>
    </location>
</feature>
<accession>A0A1X6MI72</accession>
<name>A0A1X6MI72_9APHY</name>
<protein>
    <submittedName>
        <fullName evidence="2">Uncharacterized protein</fullName>
    </submittedName>
</protein>
<keyword evidence="3" id="KW-1185">Reference proteome</keyword>
<proteinExistence type="predicted"/>
<dbReference type="AlphaFoldDB" id="A0A1X6MI72"/>
<feature type="region of interest" description="Disordered" evidence="1">
    <location>
        <begin position="301"/>
        <end position="371"/>
    </location>
</feature>
<dbReference type="RefSeq" id="XP_024332813.1">
    <property type="nucleotide sequence ID" value="XM_024481602.1"/>
</dbReference>
<feature type="compositionally biased region" description="Low complexity" evidence="1">
    <location>
        <begin position="307"/>
        <end position="332"/>
    </location>
</feature>
<dbReference type="STRING" id="670580.A0A1X6MI72"/>
<feature type="compositionally biased region" description="Basic residues" evidence="1">
    <location>
        <begin position="333"/>
        <end position="343"/>
    </location>
</feature>
<reference evidence="2 3" key="1">
    <citation type="submission" date="2017-04" db="EMBL/GenBank/DDBJ databases">
        <title>Genome Sequence of the Model Brown-Rot Fungus Postia placenta SB12.</title>
        <authorList>
            <consortium name="DOE Joint Genome Institute"/>
            <person name="Gaskell J."/>
            <person name="Kersten P."/>
            <person name="Larrondo L.F."/>
            <person name="Canessa P."/>
            <person name="Martinez D."/>
            <person name="Hibbett D."/>
            <person name="Schmoll M."/>
            <person name="Kubicek C.P."/>
            <person name="Martinez A.T."/>
            <person name="Yadav J."/>
            <person name="Master E."/>
            <person name="Magnuson J.K."/>
            <person name="James T."/>
            <person name="Yaver D."/>
            <person name="Berka R."/>
            <person name="Labutti K."/>
            <person name="Lipzen A."/>
            <person name="Aerts A."/>
            <person name="Barry K."/>
            <person name="Henrissat B."/>
            <person name="Blanchette R."/>
            <person name="Grigoriev I."/>
            <person name="Cullen D."/>
        </authorList>
    </citation>
    <scope>NUCLEOTIDE SEQUENCE [LARGE SCALE GENOMIC DNA]</scope>
    <source>
        <strain evidence="2 3">MAD-698-R-SB12</strain>
    </source>
</reference>
<dbReference type="GeneID" id="36326552"/>
<sequence length="371" mass="39278">MASRGSTPGIALSRLTLEASLTRTGSPVPSAVTGAVEQPAAAEGASKDTLPLMRAGTFQEVLAAVPTPYRTAVEADLRTVWGHAGSLAACMVAKRQLARHTTNGAAGNPSFPSSFGGMKVPDVPMSDVFAKSPEGAASRQKVRDDVLAGKQAVLKSVVLARDAEEKFLHGLIDKGRRTKLMLGLLKTVYDRDVKPFAVVPGAASGDTFDEDAMHLDDVDLAVAEWVVPSAVVNEYRRARAVISTIIARILQLRIAEKRAWEDRERAKAETKKVADAGLGAPVTQQTVQKLVATQVKAALRDKKSAKLAKASSKSGKAGGKAKSSGKGPVAAKNKSKTHKRKRSGGSGEWHGFSGESSSSKPRAKKRQRRQS</sequence>
<evidence type="ECO:0000313" key="2">
    <source>
        <dbReference type="EMBL" id="OSX56019.1"/>
    </source>
</evidence>
<evidence type="ECO:0000313" key="3">
    <source>
        <dbReference type="Proteomes" id="UP000194127"/>
    </source>
</evidence>